<feature type="region of interest" description="DNA-binding and helicase activity, interacts with RecC" evidence="15">
    <location>
        <begin position="1"/>
        <end position="851"/>
    </location>
</feature>
<organism evidence="19 20">
    <name type="scientific">Pedobacter alpinus</name>
    <dbReference type="NCBI Taxonomy" id="1590643"/>
    <lineage>
        <taxon>Bacteria</taxon>
        <taxon>Pseudomonadati</taxon>
        <taxon>Bacteroidota</taxon>
        <taxon>Sphingobacteriia</taxon>
        <taxon>Sphingobacteriales</taxon>
        <taxon>Sphingobacteriaceae</taxon>
        <taxon>Pedobacter</taxon>
    </lineage>
</organism>
<dbReference type="Gene3D" id="3.40.50.300">
    <property type="entry name" value="P-loop containing nucleotide triphosphate hydrolases"/>
    <property type="match status" value="2"/>
</dbReference>
<feature type="active site" description="For nuclease activity" evidence="15">
    <location>
        <position position="1035"/>
    </location>
</feature>
<comment type="catalytic activity">
    <reaction evidence="13 15">
        <text>Couples ATP hydrolysis with the unwinding of duplex DNA by translocating in the 3'-5' direction.</text>
        <dbReference type="EC" id="5.6.2.4"/>
    </reaction>
</comment>
<evidence type="ECO:0000313" key="19">
    <source>
        <dbReference type="EMBL" id="MFD2732739.1"/>
    </source>
</evidence>
<evidence type="ECO:0000256" key="9">
    <source>
        <dbReference type="ARBA" id="ARBA00022842"/>
    </source>
</evidence>
<comment type="function">
    <text evidence="15">A helicase/nuclease that prepares dsDNA breaks (DSB) for recombinational DNA repair. Binds to DSBs and unwinds DNA via a highly rapid and processive ATP-dependent bidirectional helicase activity. Unwinds dsDNA until it encounters a Chi (crossover hotspot instigator) sequence from the 3' direction. Cuts ssDNA a few nucleotides 3' to the Chi site. The properties and activities of the enzyme are changed at Chi. The Chi-altered holoenzyme produces a long 3'-ssDNA overhang and facilitates RecA-binding to the ssDNA for homologous DNA recombination and repair. Holoenzyme degrades any linearized DNA that is unable to undergo homologous recombination. In the holoenzyme this subunit contributes ATPase, 3'-5' helicase, exonuclease activity and loads RecA onto ssDNA.</text>
</comment>
<reference evidence="20" key="1">
    <citation type="journal article" date="2019" name="Int. J. Syst. Evol. Microbiol.">
        <title>The Global Catalogue of Microorganisms (GCM) 10K type strain sequencing project: providing services to taxonomists for standard genome sequencing and annotation.</title>
        <authorList>
            <consortium name="The Broad Institute Genomics Platform"/>
            <consortium name="The Broad Institute Genome Sequencing Center for Infectious Disease"/>
            <person name="Wu L."/>
            <person name="Ma J."/>
        </authorList>
    </citation>
    <scope>NUCLEOTIDE SEQUENCE [LARGE SCALE GENOMIC DNA]</scope>
    <source>
        <strain evidence="20">KCTC 42456</strain>
    </source>
</reference>
<keyword evidence="5 15" id="KW-0378">Hydrolase</keyword>
<evidence type="ECO:0000256" key="4">
    <source>
        <dbReference type="ARBA" id="ARBA00022763"/>
    </source>
</evidence>
<evidence type="ECO:0000256" key="1">
    <source>
        <dbReference type="ARBA" id="ARBA00022722"/>
    </source>
</evidence>
<evidence type="ECO:0000256" key="11">
    <source>
        <dbReference type="ARBA" id="ARBA00023204"/>
    </source>
</evidence>
<keyword evidence="4 15" id="KW-0227">DNA damage</keyword>
<dbReference type="SUPFAM" id="SSF52980">
    <property type="entry name" value="Restriction endonuclease-like"/>
    <property type="match status" value="1"/>
</dbReference>
<comment type="subunit">
    <text evidence="15">Heterotrimer of RecB, RecC and RecD. All subunits contribute to DNA-binding. Interacts with RecA.</text>
</comment>
<dbReference type="HAMAP" id="MF_01485">
    <property type="entry name" value="RecB"/>
    <property type="match status" value="1"/>
</dbReference>
<evidence type="ECO:0000313" key="20">
    <source>
        <dbReference type="Proteomes" id="UP001597546"/>
    </source>
</evidence>
<evidence type="ECO:0000256" key="7">
    <source>
        <dbReference type="ARBA" id="ARBA00022839"/>
    </source>
</evidence>
<feature type="binding site" evidence="15">
    <location>
        <position position="1035"/>
    </location>
    <ligand>
        <name>Mg(2+)</name>
        <dbReference type="ChEBI" id="CHEBI:18420"/>
    </ligand>
</feature>
<evidence type="ECO:0000256" key="12">
    <source>
        <dbReference type="ARBA" id="ARBA00023235"/>
    </source>
</evidence>
<dbReference type="InterPro" id="IPR004586">
    <property type="entry name" value="RecB"/>
</dbReference>
<evidence type="ECO:0000256" key="14">
    <source>
        <dbReference type="ARBA" id="ARBA00048988"/>
    </source>
</evidence>
<evidence type="ECO:0000256" key="5">
    <source>
        <dbReference type="ARBA" id="ARBA00022801"/>
    </source>
</evidence>
<dbReference type="InterPro" id="IPR014016">
    <property type="entry name" value="UvrD-like_ATP-bd"/>
</dbReference>
<keyword evidence="20" id="KW-1185">Reference proteome</keyword>
<sequence>MAKKIPQPFVATTVNLSGSNLIEASAGTGKTYSIAILVLRLLLEQGLHIKEILMVTFTKAAVAELEERIRLFVRLAYKVAQGEEIKDATITNLVNKEIIKNPEEVKRLLKEAVLFLDETSVLTIHSFCQQTLNEFAFETQQLFGVDLMQDSATILEDETNKFWRKYITGIPTDFLSLLIDFGFRKEGVKKTVNNHLAGKRYFAYQTGKNYNLSLSDFDLAKAEITLCQEKLTTETTALKQYIIANNVNITAACEGNTTARKNILPIVNDVDLFLETIIDKRKSAYINNLFDDILTRYDALEEIKNELAEIIAVIVRKLNCHAIQEISEGVNYYKNRYNQITYDDLISNLHHALVNRNSAVLKTCLQQKYKAVFVDEFQDTDRLQYEIFEAAFSENTTLFYIGDPKQSIYAWRKADIFTYFKAKEAVNNLYGMNQNFRSSERLIEAMNVFFKPKEDFETFHFAQAENSIDYISVESPTSNNKGNIIYKQNLIPPIQIIECTKKDFIQDSLSAQIIELLNNKDYQIYADGAYRNILPKDIGILIRTKKQGVEIKNSLTKYGIPAITIDDGKVLQSEEAAYVLYILEAINEISTANINKALLSPFTGFQEENILALDSELTVELFRKYKATWEKDGVYAALKEWIKDFSVENHLLKNSLRDGERLITNLYQLIELLHKTQSRKSLNALELISWLKRGLEGMATEGDEFEQRIENDEEAIKIVTIHKSKGLEYKIVFAPNLDLLAESKHLDCSFRDPETGDYISAEKPELTAEQNLEVTKQAEQENRRLIYVAITRAVSQCFVYRNTFYKNSSLTYFTDVLKELKSPLINFNNQIEALNPAENYYKTNGIKEVLTDLKAVDFKLSEENWRRMSYSMLRAEHPISIKPKSKEQLNDYDNFIFNQLKKGAKTGNMLHFILENIHFHDKSKWFDVVNKAIDLFVPQQQDVYAPMLMELLHHVLNTTIKIDEDEFKLSEVNSFKCIHEFEFDFTVNNFIPGDLNKLSNEELHIDVKAFPILEGIMNGKIDLFFEHKGKFYVLDWKSNYLGDAVVNYEKPELQKAMSENNYHLQYLIYSLAVKKYLESRLTNFNYKYQFGGVIYLFLRGMRTNSDTGIFTYKPQISTIANLDVRLTAV</sequence>
<comment type="domain">
    <text evidence="15">The N-terminal DNA-binding domain is a ssDNA-dependent ATPase and has ATP-dependent 3'-5' helicase function. This domain interacts with RecC.</text>
</comment>
<dbReference type="PROSITE" id="PS51217">
    <property type="entry name" value="UVRD_HELICASE_CTER"/>
    <property type="match status" value="1"/>
</dbReference>
<keyword evidence="10 15" id="KW-0238">DNA-binding</keyword>
<dbReference type="InterPro" id="IPR014017">
    <property type="entry name" value="DNA_helicase_UvrD-like_C"/>
</dbReference>
<gene>
    <name evidence="15" type="primary">recB</name>
    <name evidence="19" type="ORF">ACFSSE_13605</name>
</gene>
<comment type="miscellaneous">
    <text evidence="15">In the RecBCD complex, RecB has a slow 3'-5' helicase, an exonuclease activity and loads RecA onto ssDNA, RecD has a fast 5'-3' helicase activity, while RecC stimulates the ATPase and processivity of the RecB helicase and contributes to recognition of the Chi site.</text>
</comment>
<dbReference type="Proteomes" id="UP001597546">
    <property type="component" value="Unassembled WGS sequence"/>
</dbReference>
<keyword evidence="9 15" id="KW-0460">Magnesium</keyword>
<dbReference type="EC" id="5.6.2.4" evidence="15"/>
<dbReference type="InterPro" id="IPR011604">
    <property type="entry name" value="PDDEXK-like_dom_sf"/>
</dbReference>
<dbReference type="InterPro" id="IPR000212">
    <property type="entry name" value="DNA_helicase_UvrD/REP"/>
</dbReference>
<evidence type="ECO:0000256" key="6">
    <source>
        <dbReference type="ARBA" id="ARBA00022806"/>
    </source>
</evidence>
<dbReference type="Gene3D" id="1.10.486.10">
    <property type="entry name" value="PCRA, domain 4"/>
    <property type="match status" value="1"/>
</dbReference>
<comment type="catalytic activity">
    <reaction evidence="14 15">
        <text>ATP + H2O = ADP + phosphate + H(+)</text>
        <dbReference type="Rhea" id="RHEA:13065"/>
        <dbReference type="ChEBI" id="CHEBI:15377"/>
        <dbReference type="ChEBI" id="CHEBI:15378"/>
        <dbReference type="ChEBI" id="CHEBI:30616"/>
        <dbReference type="ChEBI" id="CHEBI:43474"/>
        <dbReference type="ChEBI" id="CHEBI:456216"/>
        <dbReference type="EC" id="5.6.2.4"/>
    </reaction>
</comment>
<dbReference type="Gene3D" id="1.10.3170.10">
    <property type="entry name" value="Recbcd, chain B, domain 2"/>
    <property type="match status" value="1"/>
</dbReference>
<feature type="region of interest" description="Nuclease activity, interacts with RecD and RecA" evidence="15">
    <location>
        <begin position="864"/>
        <end position="1129"/>
    </location>
</feature>
<evidence type="ECO:0000256" key="16">
    <source>
        <dbReference type="PROSITE-ProRule" id="PRU00560"/>
    </source>
</evidence>
<keyword evidence="1 15" id="KW-0540">Nuclease</keyword>
<dbReference type="RefSeq" id="WP_379040312.1">
    <property type="nucleotide sequence ID" value="NZ_JBHSKW010000003.1"/>
</dbReference>
<comment type="domain">
    <text evidence="15">The C-terminal domain has nuclease activity and interacts with RecD. It interacts with RecA, facilitating its loading onto ssDNA.</text>
</comment>
<feature type="binding site" evidence="16">
    <location>
        <begin position="24"/>
        <end position="31"/>
    </location>
    <ligand>
        <name>ATP</name>
        <dbReference type="ChEBI" id="CHEBI:30616"/>
    </ligand>
</feature>
<dbReference type="CDD" id="cd22352">
    <property type="entry name" value="RecB_C-like"/>
    <property type="match status" value="1"/>
</dbReference>
<comment type="cofactor">
    <cofactor evidence="15">
        <name>Mg(2+)</name>
        <dbReference type="ChEBI" id="CHEBI:18420"/>
    </cofactor>
    <text evidence="15">Binds 1 Mg(2+) ion per subunit.</text>
</comment>
<dbReference type="EMBL" id="JBHULV010000046">
    <property type="protein sequence ID" value="MFD2732739.1"/>
    <property type="molecule type" value="Genomic_DNA"/>
</dbReference>
<evidence type="ECO:0000259" key="18">
    <source>
        <dbReference type="PROSITE" id="PS51217"/>
    </source>
</evidence>
<keyword evidence="11 15" id="KW-0234">DNA repair</keyword>
<keyword evidence="7 15" id="KW-0269">Exonuclease</keyword>
<evidence type="ECO:0000256" key="3">
    <source>
        <dbReference type="ARBA" id="ARBA00022741"/>
    </source>
</evidence>
<evidence type="ECO:0000256" key="2">
    <source>
        <dbReference type="ARBA" id="ARBA00022723"/>
    </source>
</evidence>
<comment type="similarity">
    <text evidence="15">Belongs to the helicase family. UvrD subfamily.</text>
</comment>
<dbReference type="InterPro" id="IPR027417">
    <property type="entry name" value="P-loop_NTPase"/>
</dbReference>
<dbReference type="PROSITE" id="PS51198">
    <property type="entry name" value="UVRD_HELICASE_ATP_BIND"/>
    <property type="match status" value="1"/>
</dbReference>
<keyword evidence="2 15" id="KW-0479">Metal-binding</keyword>
<dbReference type="InterPro" id="IPR038726">
    <property type="entry name" value="PDDEXK_AddAB-type"/>
</dbReference>
<dbReference type="EC" id="3.1.11.5" evidence="15"/>
<dbReference type="SUPFAM" id="SSF52540">
    <property type="entry name" value="P-loop containing nucleoside triphosphate hydrolases"/>
    <property type="match status" value="1"/>
</dbReference>
<dbReference type="InterPro" id="IPR011335">
    <property type="entry name" value="Restrct_endonuc-II-like"/>
</dbReference>
<dbReference type="Pfam" id="PF00580">
    <property type="entry name" value="UvrD-helicase"/>
    <property type="match status" value="1"/>
</dbReference>
<dbReference type="PANTHER" id="PTHR11070">
    <property type="entry name" value="UVRD / RECB / PCRA DNA HELICASE FAMILY MEMBER"/>
    <property type="match status" value="1"/>
</dbReference>
<feature type="binding site" evidence="15">
    <location>
        <position position="1022"/>
    </location>
    <ligand>
        <name>Mg(2+)</name>
        <dbReference type="ChEBI" id="CHEBI:18420"/>
    </ligand>
</feature>
<feature type="domain" description="UvrD-like helicase ATP-binding" evidence="17">
    <location>
        <begin position="3"/>
        <end position="439"/>
    </location>
</feature>
<comment type="caution">
    <text evidence="19">The sequence shown here is derived from an EMBL/GenBank/DDBJ whole genome shotgun (WGS) entry which is preliminary data.</text>
</comment>
<feature type="binding site" evidence="15">
    <location>
        <position position="911"/>
    </location>
    <ligand>
        <name>Mg(2+)</name>
        <dbReference type="ChEBI" id="CHEBI:18420"/>
    </ligand>
</feature>
<comment type="catalytic activity">
    <reaction evidence="15">
        <text>Exonucleolytic cleavage (in the presence of ATP) in either 5'- to 3'- or 3'- to 5'-direction to yield 5'-phosphooligonucleotides.</text>
        <dbReference type="EC" id="3.1.11.5"/>
    </reaction>
</comment>
<keyword evidence="6 15" id="KW-0347">Helicase</keyword>
<evidence type="ECO:0000256" key="13">
    <source>
        <dbReference type="ARBA" id="ARBA00034617"/>
    </source>
</evidence>
<protein>
    <recommendedName>
        <fullName evidence="15">RecBCD enzyme subunit RecB</fullName>
        <ecNumber evidence="15">3.1.11.5</ecNumber>
        <ecNumber evidence="15">5.6.2.4</ecNumber>
    </recommendedName>
    <alternativeName>
        <fullName evidence="15">DNA 3'-5' helicase subunit RecB</fullName>
    </alternativeName>
    <alternativeName>
        <fullName evidence="15">Exonuclease V subunit RecB</fullName>
        <shortName evidence="15">ExoV subunit RecB</shortName>
    </alternativeName>
    <alternativeName>
        <fullName evidence="15">Helicase/nuclease RecBCD subunit RecB</fullName>
    </alternativeName>
</protein>
<name>A0ABW5TUH6_9SPHI</name>
<feature type="domain" description="UvrD-like helicase C-terminal" evidence="18">
    <location>
        <begin position="451"/>
        <end position="726"/>
    </location>
</feature>
<evidence type="ECO:0000259" key="17">
    <source>
        <dbReference type="PROSITE" id="PS51198"/>
    </source>
</evidence>
<evidence type="ECO:0000256" key="15">
    <source>
        <dbReference type="HAMAP-Rule" id="MF_01485"/>
    </source>
</evidence>
<evidence type="ECO:0000256" key="10">
    <source>
        <dbReference type="ARBA" id="ARBA00023125"/>
    </source>
</evidence>
<accession>A0ABW5TUH6</accession>
<evidence type="ECO:0000256" key="8">
    <source>
        <dbReference type="ARBA" id="ARBA00022840"/>
    </source>
</evidence>
<dbReference type="Pfam" id="PF13361">
    <property type="entry name" value="UvrD_C"/>
    <property type="match status" value="1"/>
</dbReference>
<keyword evidence="3 15" id="KW-0547">Nucleotide-binding</keyword>
<dbReference type="PANTHER" id="PTHR11070:SF23">
    <property type="entry name" value="RECBCD ENZYME SUBUNIT RECB"/>
    <property type="match status" value="1"/>
</dbReference>
<keyword evidence="8 15" id="KW-0067">ATP-binding</keyword>
<proteinExistence type="inferred from homology"/>
<dbReference type="Gene3D" id="3.90.320.10">
    <property type="match status" value="1"/>
</dbReference>
<dbReference type="Pfam" id="PF12705">
    <property type="entry name" value="PDDEXK_1"/>
    <property type="match status" value="1"/>
</dbReference>
<keyword evidence="12 15" id="KW-0413">Isomerase</keyword>